<keyword evidence="3 6" id="KW-0547">Nucleotide-binding</keyword>
<dbReference type="PRINTS" id="PR00094">
    <property type="entry name" value="ADENYLTKNASE"/>
</dbReference>
<dbReference type="FunFam" id="3.40.50.300:FF:000106">
    <property type="entry name" value="Adenylate kinase mitochondrial"/>
    <property type="match status" value="1"/>
</dbReference>
<keyword evidence="6" id="KW-0479">Metal-binding</keyword>
<evidence type="ECO:0000256" key="2">
    <source>
        <dbReference type="ARBA" id="ARBA00022727"/>
    </source>
</evidence>
<dbReference type="GO" id="GO:0044209">
    <property type="term" value="P:AMP salvage"/>
    <property type="evidence" value="ECO:0007669"/>
    <property type="project" value="UniProtKB-UniRule"/>
</dbReference>
<feature type="binding site" evidence="6">
    <location>
        <begin position="136"/>
        <end position="137"/>
    </location>
    <ligand>
        <name>ATP</name>
        <dbReference type="ChEBI" id="CHEBI:30616"/>
    </ligand>
</feature>
<dbReference type="GO" id="GO:0004017">
    <property type="term" value="F:AMP kinase activity"/>
    <property type="evidence" value="ECO:0007669"/>
    <property type="project" value="UniProtKB-UniRule"/>
</dbReference>
<feature type="binding site" evidence="6">
    <location>
        <begin position="57"/>
        <end position="59"/>
    </location>
    <ligand>
        <name>AMP</name>
        <dbReference type="ChEBI" id="CHEBI:456215"/>
    </ligand>
</feature>
<dbReference type="GO" id="GO:0005524">
    <property type="term" value="F:ATP binding"/>
    <property type="evidence" value="ECO:0007669"/>
    <property type="project" value="UniProtKB-UniRule"/>
</dbReference>
<feature type="region of interest" description="NMP" evidence="6">
    <location>
        <begin position="30"/>
        <end position="59"/>
    </location>
</feature>
<dbReference type="PROSITE" id="PS00113">
    <property type="entry name" value="ADENYLATE_KINASE"/>
    <property type="match status" value="1"/>
</dbReference>
<name>D2MMD0_9FIRM</name>
<keyword evidence="11" id="KW-1185">Reference proteome</keyword>
<feature type="binding site" evidence="6">
    <location>
        <position position="133"/>
    </location>
    <ligand>
        <name>Zn(2+)</name>
        <dbReference type="ChEBI" id="CHEBI:29105"/>
        <note>structural</note>
    </ligand>
</feature>
<dbReference type="Pfam" id="PF05191">
    <property type="entry name" value="ADK_lid"/>
    <property type="match status" value="1"/>
</dbReference>
<dbReference type="InterPro" id="IPR007862">
    <property type="entry name" value="Adenylate_kinase_lid-dom"/>
</dbReference>
<dbReference type="eggNOG" id="COG0563">
    <property type="taxonomic scope" value="Bacteria"/>
</dbReference>
<evidence type="ECO:0000313" key="10">
    <source>
        <dbReference type="EMBL" id="EFC06206.1"/>
    </source>
</evidence>
<dbReference type="EC" id="2.7.4.3" evidence="6 8"/>
<comment type="catalytic activity">
    <reaction evidence="6 8">
        <text>AMP + ATP = 2 ADP</text>
        <dbReference type="Rhea" id="RHEA:12973"/>
        <dbReference type="ChEBI" id="CHEBI:30616"/>
        <dbReference type="ChEBI" id="CHEBI:456215"/>
        <dbReference type="ChEBI" id="CHEBI:456216"/>
        <dbReference type="EC" id="2.7.4.3"/>
    </reaction>
</comment>
<dbReference type="GO" id="GO:0008270">
    <property type="term" value="F:zinc ion binding"/>
    <property type="evidence" value="ECO:0007669"/>
    <property type="project" value="UniProtKB-UniRule"/>
</dbReference>
<comment type="similarity">
    <text evidence="6 7">Belongs to the adenylate kinase family.</text>
</comment>
<dbReference type="GO" id="GO:0005737">
    <property type="term" value="C:cytoplasm"/>
    <property type="evidence" value="ECO:0007669"/>
    <property type="project" value="UniProtKB-SubCell"/>
</dbReference>
<evidence type="ECO:0000256" key="7">
    <source>
        <dbReference type="RuleBase" id="RU003330"/>
    </source>
</evidence>
<dbReference type="OrthoDB" id="9805030at2"/>
<feature type="binding site" evidence="6">
    <location>
        <begin position="10"/>
        <end position="15"/>
    </location>
    <ligand>
        <name>ATP</name>
        <dbReference type="ChEBI" id="CHEBI:30616"/>
    </ligand>
</feature>
<comment type="function">
    <text evidence="6">Catalyzes the reversible transfer of the terminal phosphate group between ATP and AMP. Plays an important role in cellular energy homeostasis and in adenine nucleotide metabolism.</text>
</comment>
<protein>
    <recommendedName>
        <fullName evidence="6 8">Adenylate kinase</fullName>
        <shortName evidence="6">AK</shortName>
        <ecNumber evidence="6 8">2.7.4.3</ecNumber>
    </recommendedName>
    <alternativeName>
        <fullName evidence="6">ATP-AMP transphosphorylase</fullName>
    </alternativeName>
    <alternativeName>
        <fullName evidence="6">ATP:AMP phosphotransferase</fullName>
    </alternativeName>
    <alternativeName>
        <fullName evidence="6">Adenylate monophosphate kinase</fullName>
    </alternativeName>
</protein>
<dbReference type="SUPFAM" id="SSF52540">
    <property type="entry name" value="P-loop containing nucleoside triphosphate hydrolases"/>
    <property type="match status" value="1"/>
</dbReference>
<evidence type="ECO:0000256" key="5">
    <source>
        <dbReference type="ARBA" id="ARBA00022840"/>
    </source>
</evidence>
<keyword evidence="1 6" id="KW-0808">Transferase</keyword>
<keyword evidence="6" id="KW-0963">Cytoplasm</keyword>
<comment type="domain">
    <text evidence="6">Consists of three domains, a large central CORE domain and two small peripheral domains, NMPbind and LID, which undergo movements during catalysis. The LID domain closes over the site of phosphoryl transfer upon ATP binding. Assembling and dissambling the active center during each catalytic cycle provides an effective means to prevent ATP hydrolysis. Some bacteria have evolved a zinc-coordinating structure that stabilizes the LID domain.</text>
</comment>
<dbReference type="RefSeq" id="WP_006626551.1">
    <property type="nucleotide sequence ID" value="NZ_ADFR01000002.1"/>
</dbReference>
<feature type="binding site" evidence="6">
    <location>
        <begin position="85"/>
        <end position="88"/>
    </location>
    <ligand>
        <name>AMP</name>
        <dbReference type="ChEBI" id="CHEBI:456215"/>
    </ligand>
</feature>
<feature type="binding site" evidence="6">
    <location>
        <position position="31"/>
    </location>
    <ligand>
        <name>AMP</name>
        <dbReference type="ChEBI" id="CHEBI:456215"/>
    </ligand>
</feature>
<dbReference type="InterPro" id="IPR027417">
    <property type="entry name" value="P-loop_NTPase"/>
</dbReference>
<organism evidence="10 11">
    <name type="scientific">Bulleidia extructa W1219</name>
    <dbReference type="NCBI Taxonomy" id="679192"/>
    <lineage>
        <taxon>Bacteria</taxon>
        <taxon>Bacillati</taxon>
        <taxon>Bacillota</taxon>
        <taxon>Erysipelotrichia</taxon>
        <taxon>Erysipelotrichales</taxon>
        <taxon>Erysipelotrichaceae</taxon>
        <taxon>Bulleidia</taxon>
    </lineage>
</organism>
<feature type="binding site" evidence="6">
    <location>
        <position position="171"/>
    </location>
    <ligand>
        <name>AMP</name>
        <dbReference type="ChEBI" id="CHEBI:456215"/>
    </ligand>
</feature>
<dbReference type="HAMAP" id="MF_00235">
    <property type="entry name" value="Adenylate_kinase_Adk"/>
    <property type="match status" value="1"/>
</dbReference>
<dbReference type="NCBIfam" id="NF001381">
    <property type="entry name" value="PRK00279.1-3"/>
    <property type="match status" value="1"/>
</dbReference>
<comment type="pathway">
    <text evidence="6">Purine metabolism; AMP biosynthesis via salvage pathway; AMP from ADP: step 1/1.</text>
</comment>
<proteinExistence type="inferred from homology"/>
<evidence type="ECO:0000256" key="4">
    <source>
        <dbReference type="ARBA" id="ARBA00022777"/>
    </source>
</evidence>
<keyword evidence="2 6" id="KW-0545">Nucleotide biosynthesis</keyword>
<evidence type="ECO:0000313" key="11">
    <source>
        <dbReference type="Proteomes" id="UP000005017"/>
    </source>
</evidence>
<dbReference type="NCBIfam" id="NF001380">
    <property type="entry name" value="PRK00279.1-2"/>
    <property type="match status" value="1"/>
</dbReference>
<feature type="domain" description="Adenylate kinase active site lid" evidence="9">
    <location>
        <begin position="127"/>
        <end position="162"/>
    </location>
</feature>
<keyword evidence="5 6" id="KW-0067">ATP-binding</keyword>
<keyword evidence="6" id="KW-0862">Zinc</keyword>
<feature type="binding site" evidence="6">
    <location>
        <position position="127"/>
    </location>
    <ligand>
        <name>ATP</name>
        <dbReference type="ChEBI" id="CHEBI:30616"/>
    </ligand>
</feature>
<evidence type="ECO:0000256" key="3">
    <source>
        <dbReference type="ARBA" id="ARBA00022741"/>
    </source>
</evidence>
<evidence type="ECO:0000256" key="8">
    <source>
        <dbReference type="RuleBase" id="RU003331"/>
    </source>
</evidence>
<dbReference type="Pfam" id="PF00406">
    <property type="entry name" value="ADK"/>
    <property type="match status" value="1"/>
</dbReference>
<feature type="binding site" evidence="6">
    <location>
        <position position="150"/>
    </location>
    <ligand>
        <name>Zn(2+)</name>
        <dbReference type="ChEBI" id="CHEBI:29105"/>
        <note>structural</note>
    </ligand>
</feature>
<dbReference type="NCBIfam" id="TIGR01351">
    <property type="entry name" value="adk"/>
    <property type="match status" value="1"/>
</dbReference>
<dbReference type="EMBL" id="ADFR01000002">
    <property type="protein sequence ID" value="EFC06206.1"/>
    <property type="molecule type" value="Genomic_DNA"/>
</dbReference>
<feature type="binding site" evidence="6">
    <location>
        <position position="92"/>
    </location>
    <ligand>
        <name>AMP</name>
        <dbReference type="ChEBI" id="CHEBI:456215"/>
    </ligand>
</feature>
<feature type="binding site" evidence="6">
    <location>
        <position position="153"/>
    </location>
    <ligand>
        <name>Zn(2+)</name>
        <dbReference type="ChEBI" id="CHEBI:29105"/>
        <note>structural</note>
    </ligand>
</feature>
<comment type="subcellular location">
    <subcellularLocation>
        <location evidence="6 8">Cytoplasm</location>
    </subcellularLocation>
</comment>
<dbReference type="UniPathway" id="UPA00588">
    <property type="reaction ID" value="UER00649"/>
</dbReference>
<dbReference type="PANTHER" id="PTHR23359">
    <property type="entry name" value="NUCLEOTIDE KINASE"/>
    <property type="match status" value="1"/>
</dbReference>
<dbReference type="InterPro" id="IPR006259">
    <property type="entry name" value="Adenyl_kin_sub"/>
</dbReference>
<evidence type="ECO:0000259" key="9">
    <source>
        <dbReference type="Pfam" id="PF05191"/>
    </source>
</evidence>
<keyword evidence="4 6" id="KW-0418">Kinase</keyword>
<feature type="binding site" evidence="6">
    <location>
        <position position="160"/>
    </location>
    <ligand>
        <name>AMP</name>
        <dbReference type="ChEBI" id="CHEBI:456215"/>
    </ligand>
</feature>
<sequence>MNILIMGPAGAGKGTMSKEIKTKYSVPHISTGDMFRENIKNNTPLGTKAKEYMEAGKLVPDSLVNDMVEDRLQQDDCANGYLLDGFPRSLGQAEALTKITSKINRSVDVALVLDVDIAVLEERITGRRICKNCGSIYHIKNHPSKVEGVCDVCSSELTQRKDDTLEQLQVRMNEYRKQTEPVIQYYEKQGIAKHVNAGQKPDKVFADIQSILDSVK</sequence>
<dbReference type="InterPro" id="IPR000850">
    <property type="entry name" value="Adenylat/UMP-CMP_kin"/>
</dbReference>
<feature type="binding site" evidence="6">
    <location>
        <position position="199"/>
    </location>
    <ligand>
        <name>ATP</name>
        <dbReference type="ChEBI" id="CHEBI:30616"/>
    </ligand>
</feature>
<feature type="region of interest" description="LID" evidence="6">
    <location>
        <begin position="126"/>
        <end position="163"/>
    </location>
</feature>
<dbReference type="Gene3D" id="3.40.50.300">
    <property type="entry name" value="P-loop containing nucleotide triphosphate hydrolases"/>
    <property type="match status" value="1"/>
</dbReference>
<dbReference type="Proteomes" id="UP000005017">
    <property type="component" value="Unassembled WGS sequence"/>
</dbReference>
<dbReference type="AlphaFoldDB" id="D2MMD0"/>
<evidence type="ECO:0000256" key="6">
    <source>
        <dbReference type="HAMAP-Rule" id="MF_00235"/>
    </source>
</evidence>
<feature type="binding site" evidence="6">
    <location>
        <position position="36"/>
    </location>
    <ligand>
        <name>AMP</name>
        <dbReference type="ChEBI" id="CHEBI:456215"/>
    </ligand>
</feature>
<dbReference type="InterPro" id="IPR033690">
    <property type="entry name" value="Adenylat_kinase_CS"/>
</dbReference>
<comment type="caution">
    <text evidence="10">The sequence shown here is derived from an EMBL/GenBank/DDBJ whole genome shotgun (WGS) entry which is preliminary data.</text>
</comment>
<dbReference type="STRING" id="679192.HMPREF9013_0908"/>
<comment type="subunit">
    <text evidence="6 8">Monomer.</text>
</comment>
<gene>
    <name evidence="6" type="primary">adk</name>
    <name evidence="10" type="ORF">HMPREF9013_0908</name>
</gene>
<reference evidence="11" key="1">
    <citation type="submission" date="2009-12" db="EMBL/GenBank/DDBJ databases">
        <title>Sequence of Clostridiales genomosp. BVAB3 str. UPII9-5.</title>
        <authorList>
            <person name="Madupu R."/>
            <person name="Durkin A.S."/>
            <person name="Torralba M."/>
            <person name="Methe B."/>
            <person name="Sutton G.G."/>
            <person name="Strausberg R.L."/>
            <person name="Nelson K.E."/>
        </authorList>
    </citation>
    <scope>NUCLEOTIDE SEQUENCE [LARGE SCALE GENOMIC DNA]</scope>
    <source>
        <strain evidence="11">W1219</strain>
    </source>
</reference>
<feature type="binding site" evidence="6">
    <location>
        <position position="130"/>
    </location>
    <ligand>
        <name>Zn(2+)</name>
        <dbReference type="ChEBI" id="CHEBI:29105"/>
        <note>structural</note>
    </ligand>
</feature>
<dbReference type="CDD" id="cd01428">
    <property type="entry name" value="ADK"/>
    <property type="match status" value="1"/>
</dbReference>
<accession>D2MMD0</accession>
<evidence type="ECO:0000256" key="1">
    <source>
        <dbReference type="ARBA" id="ARBA00022679"/>
    </source>
</evidence>